<dbReference type="InterPro" id="IPR017451">
    <property type="entry name" value="F-box-assoc_interact_dom"/>
</dbReference>
<accession>A0A0D9VU04</accession>
<dbReference type="InterPro" id="IPR013187">
    <property type="entry name" value="F-box-assoc_dom_typ3"/>
</dbReference>
<evidence type="ECO:0000313" key="2">
    <source>
        <dbReference type="EnsemblPlants" id="LPERR03G15130.1"/>
    </source>
</evidence>
<dbReference type="EnsemblPlants" id="LPERR03G15130.1">
    <property type="protein sequence ID" value="LPERR03G15130.1"/>
    <property type="gene ID" value="LPERR03G15130"/>
</dbReference>
<dbReference type="AlphaFoldDB" id="A0A0D9VU04"/>
<dbReference type="InterPro" id="IPR050796">
    <property type="entry name" value="SCF_F-box_component"/>
</dbReference>
<keyword evidence="3" id="KW-1185">Reference proteome</keyword>
<feature type="domain" description="F-box associated beta-propeller type 3" evidence="1">
    <location>
        <begin position="251"/>
        <end position="461"/>
    </location>
</feature>
<dbReference type="PANTHER" id="PTHR31672">
    <property type="entry name" value="BNACNNG10540D PROTEIN"/>
    <property type="match status" value="1"/>
</dbReference>
<dbReference type="Gramene" id="LPERR03G15130.1">
    <property type="protein sequence ID" value="LPERR03G15130.1"/>
    <property type="gene ID" value="LPERR03G15130"/>
</dbReference>
<sequence>MARSEYTAPLALGFYRHRPSGEYRVLSRGSGPRDPSYYVLSAGGGGGGDTKPARRLTCPPPPTRFVPGYRLPDMCRHVTVGEKLYWIDLRKLISGELLHKTAFDTVSEAFAPVASGDAAGRGTHAAEAGLHDADAQAVVYFLGEPIGVSVGGGSWPLTRCMQHVAAHGGMPPRLIIMLDKNLVDRYPRVSRGGADSVFLAACSPPPQLLRLHYVPVPFGRRHEAELRVVAATATRPDLVIARYTTSSLSFLASCGVDGLLLFHDRATGHNLVCNPTTRSWSLLPRLTPYPCHRATVLGFYHHRPSGEHRVLCKGYAAYPLPVGSSYYVLSAGGAEPGRRLAAPAANRFDPLDASHAVVVGEKLYWIDAVEADGRIFWGSIDSPRPRNIVAFDTVSETFRSVMAQPEPEPEPMNRNDDVLMFELDGALALLRLDKTSAPDQWTLKLWALVDGDGEQYWACWHVVHVAQPLDATLDRWFSVFRSAPPVGVAAWGDGGGGGGGESTAVDFVQRRITLYGVDDTAAARALHVFASFGGGCAYARRSARQHAFKENTVTHAFFKTHPSPGVHTFAFL</sequence>
<reference evidence="2" key="3">
    <citation type="submission" date="2015-04" db="UniProtKB">
        <authorList>
            <consortium name="EnsemblPlants"/>
        </authorList>
    </citation>
    <scope>IDENTIFICATION</scope>
</reference>
<name>A0A0D9VU04_9ORYZ</name>
<reference evidence="2 3" key="1">
    <citation type="submission" date="2012-08" db="EMBL/GenBank/DDBJ databases">
        <title>Oryza genome evolution.</title>
        <authorList>
            <person name="Wing R.A."/>
        </authorList>
    </citation>
    <scope>NUCLEOTIDE SEQUENCE</scope>
</reference>
<dbReference type="Pfam" id="PF08268">
    <property type="entry name" value="FBA_3"/>
    <property type="match status" value="1"/>
</dbReference>
<dbReference type="PANTHER" id="PTHR31672:SF2">
    <property type="entry name" value="F-BOX DOMAIN-CONTAINING PROTEIN"/>
    <property type="match status" value="1"/>
</dbReference>
<evidence type="ECO:0000313" key="3">
    <source>
        <dbReference type="Proteomes" id="UP000032180"/>
    </source>
</evidence>
<proteinExistence type="predicted"/>
<dbReference type="Proteomes" id="UP000032180">
    <property type="component" value="Chromosome 3"/>
</dbReference>
<protein>
    <recommendedName>
        <fullName evidence="1">F-box associated beta-propeller type 3 domain-containing protein</fullName>
    </recommendedName>
</protein>
<dbReference type="NCBIfam" id="TIGR01640">
    <property type="entry name" value="F_box_assoc_1"/>
    <property type="match status" value="1"/>
</dbReference>
<reference evidence="3" key="2">
    <citation type="submission" date="2013-12" db="EMBL/GenBank/DDBJ databases">
        <authorList>
            <person name="Yu Y."/>
            <person name="Lee S."/>
            <person name="de Baynast K."/>
            <person name="Wissotski M."/>
            <person name="Liu L."/>
            <person name="Talag J."/>
            <person name="Goicoechea J."/>
            <person name="Angelova A."/>
            <person name="Jetty R."/>
            <person name="Kudrna D."/>
            <person name="Golser W."/>
            <person name="Rivera L."/>
            <person name="Zhang J."/>
            <person name="Wing R."/>
        </authorList>
    </citation>
    <scope>NUCLEOTIDE SEQUENCE</scope>
</reference>
<evidence type="ECO:0000259" key="1">
    <source>
        <dbReference type="Pfam" id="PF08268"/>
    </source>
</evidence>
<dbReference type="HOGENOM" id="CLU_476831_0_0_1"/>
<organism evidence="2 3">
    <name type="scientific">Leersia perrieri</name>
    <dbReference type="NCBI Taxonomy" id="77586"/>
    <lineage>
        <taxon>Eukaryota</taxon>
        <taxon>Viridiplantae</taxon>
        <taxon>Streptophyta</taxon>
        <taxon>Embryophyta</taxon>
        <taxon>Tracheophyta</taxon>
        <taxon>Spermatophyta</taxon>
        <taxon>Magnoliopsida</taxon>
        <taxon>Liliopsida</taxon>
        <taxon>Poales</taxon>
        <taxon>Poaceae</taxon>
        <taxon>BOP clade</taxon>
        <taxon>Oryzoideae</taxon>
        <taxon>Oryzeae</taxon>
        <taxon>Oryzinae</taxon>
        <taxon>Leersia</taxon>
    </lineage>
</organism>